<evidence type="ECO:0000313" key="2">
    <source>
        <dbReference type="EMBL" id="MET3556929.1"/>
    </source>
</evidence>
<dbReference type="Proteomes" id="UP001549122">
    <property type="component" value="Unassembled WGS sequence"/>
</dbReference>
<dbReference type="EMBL" id="JBEPLO010000001">
    <property type="protein sequence ID" value="MET3556929.1"/>
    <property type="molecule type" value="Genomic_DNA"/>
</dbReference>
<feature type="transmembrane region" description="Helical" evidence="1">
    <location>
        <begin position="5"/>
        <end position="22"/>
    </location>
</feature>
<name>A0ABV2FED8_9STRE</name>
<comment type="caution">
    <text evidence="2">The sequence shown here is derived from an EMBL/GenBank/DDBJ whole genome shotgun (WGS) entry which is preliminary data.</text>
</comment>
<protein>
    <recommendedName>
        <fullName evidence="4">Superinfection immunity protein</fullName>
    </recommendedName>
</protein>
<evidence type="ECO:0000313" key="3">
    <source>
        <dbReference type="Proteomes" id="UP001549122"/>
    </source>
</evidence>
<keyword evidence="1" id="KW-1133">Transmembrane helix</keyword>
<gene>
    <name evidence="2" type="ORF">ABID29_000038</name>
</gene>
<evidence type="ECO:0008006" key="4">
    <source>
        <dbReference type="Google" id="ProtNLM"/>
    </source>
</evidence>
<accession>A0ABV2FED8</accession>
<dbReference type="RefSeq" id="WP_354363605.1">
    <property type="nucleotide sequence ID" value="NZ_JBEPLO010000001.1"/>
</dbReference>
<feature type="transmembrane region" description="Helical" evidence="1">
    <location>
        <begin position="28"/>
        <end position="47"/>
    </location>
</feature>
<keyword evidence="1" id="KW-0812">Transmembrane</keyword>
<proteinExistence type="predicted"/>
<keyword evidence="1" id="KW-0472">Membrane</keyword>
<reference evidence="2 3" key="1">
    <citation type="submission" date="2024-06" db="EMBL/GenBank/DDBJ databases">
        <title>Genomic Encyclopedia of Type Strains, Phase IV (KMG-IV): sequencing the most valuable type-strain genomes for metagenomic binning, comparative biology and taxonomic classification.</title>
        <authorList>
            <person name="Goeker M."/>
        </authorList>
    </citation>
    <scope>NUCLEOTIDE SEQUENCE [LARGE SCALE GENOMIC DNA]</scope>
    <source>
        <strain evidence="2 3">DSM 28303</strain>
    </source>
</reference>
<keyword evidence="3" id="KW-1185">Reference proteome</keyword>
<organism evidence="2 3">
    <name type="scientific">Streptococcus rupicaprae</name>
    <dbReference type="NCBI Taxonomy" id="759619"/>
    <lineage>
        <taxon>Bacteria</taxon>
        <taxon>Bacillati</taxon>
        <taxon>Bacillota</taxon>
        <taxon>Bacilli</taxon>
        <taxon>Lactobacillales</taxon>
        <taxon>Streptococcaceae</taxon>
        <taxon>Streptococcus</taxon>
    </lineage>
</organism>
<sequence>MVLAIIVILAPLLIYITIVSFVENRQVVSIAYGICVLVWIYAGYQWLKIAKELKDTDKS</sequence>
<evidence type="ECO:0000256" key="1">
    <source>
        <dbReference type="SAM" id="Phobius"/>
    </source>
</evidence>